<dbReference type="STRING" id="84724.SAMN04488564_103954"/>
<name>A0A1I6E5X2_9PSEU</name>
<proteinExistence type="predicted"/>
<dbReference type="RefSeq" id="WP_093593337.1">
    <property type="nucleotide sequence ID" value="NZ_FOYL01000003.1"/>
</dbReference>
<dbReference type="OrthoDB" id="3699189at2"/>
<evidence type="ECO:0000313" key="2">
    <source>
        <dbReference type="Proteomes" id="UP000198583"/>
    </source>
</evidence>
<accession>A0A1I6E5X2</accession>
<sequence>MRVFAIVLVVVALSAFGAFVWVMSNFRLSQDSQGEPVMPPPPGPQPRSLNVTVASTHGWDVISNGEQVVGEVRNETGTCADPFTALKVSLPHSGHTRVTLEVRPEPQQELVITAIRIQVRTVSPLYRTAKYLYHCAGPAAPPATRVRVDTSTSAAYPVEGAFPLRVPADGYRQDVEVDVHGEDAADWDVEVDYTLGGVTRTQVASASQPLRTEPLPDAAGHVVWCDQRWRPGERC</sequence>
<dbReference type="Proteomes" id="UP000198583">
    <property type="component" value="Unassembled WGS sequence"/>
</dbReference>
<organism evidence="1 2">
    <name type="scientific">Lentzea waywayandensis</name>
    <dbReference type="NCBI Taxonomy" id="84724"/>
    <lineage>
        <taxon>Bacteria</taxon>
        <taxon>Bacillati</taxon>
        <taxon>Actinomycetota</taxon>
        <taxon>Actinomycetes</taxon>
        <taxon>Pseudonocardiales</taxon>
        <taxon>Pseudonocardiaceae</taxon>
        <taxon>Lentzea</taxon>
    </lineage>
</organism>
<gene>
    <name evidence="1" type="ORF">SAMN04488564_103954</name>
</gene>
<protein>
    <submittedName>
        <fullName evidence="1">Uncharacterized protein</fullName>
    </submittedName>
</protein>
<keyword evidence="2" id="KW-1185">Reference proteome</keyword>
<dbReference type="AlphaFoldDB" id="A0A1I6E5X2"/>
<evidence type="ECO:0000313" key="1">
    <source>
        <dbReference type="EMBL" id="SFR13144.1"/>
    </source>
</evidence>
<reference evidence="2" key="1">
    <citation type="submission" date="2016-10" db="EMBL/GenBank/DDBJ databases">
        <authorList>
            <person name="Varghese N."/>
            <person name="Submissions S."/>
        </authorList>
    </citation>
    <scope>NUCLEOTIDE SEQUENCE [LARGE SCALE GENOMIC DNA]</scope>
    <source>
        <strain evidence="2">DSM 44232</strain>
    </source>
</reference>
<dbReference type="EMBL" id="FOYL01000003">
    <property type="protein sequence ID" value="SFR13144.1"/>
    <property type="molecule type" value="Genomic_DNA"/>
</dbReference>